<dbReference type="EMBL" id="OZ034813">
    <property type="protein sequence ID" value="CAL1356226.1"/>
    <property type="molecule type" value="Genomic_DNA"/>
</dbReference>
<evidence type="ECO:0000313" key="2">
    <source>
        <dbReference type="EMBL" id="CAL1356226.1"/>
    </source>
</evidence>
<dbReference type="AlphaFoldDB" id="A0AAV2CJR3"/>
<proteinExistence type="predicted"/>
<keyword evidence="3" id="KW-1185">Reference proteome</keyword>
<dbReference type="Proteomes" id="UP001497516">
    <property type="component" value="Chromosome 1"/>
</dbReference>
<feature type="compositionally biased region" description="Acidic residues" evidence="1">
    <location>
        <begin position="49"/>
        <end position="66"/>
    </location>
</feature>
<protein>
    <submittedName>
        <fullName evidence="2">Uncharacterized protein</fullName>
    </submittedName>
</protein>
<sequence>MPIVDDDSLNVLFDFIAHNPYCLGAEIHAEISQAGQGEDETWSLPSDRDYDDGDEEEDEEEEEGEEEPNHPPEFYLHGNE</sequence>
<evidence type="ECO:0000256" key="1">
    <source>
        <dbReference type="SAM" id="MobiDB-lite"/>
    </source>
</evidence>
<name>A0AAV2CJR3_9ROSI</name>
<reference evidence="2 3" key="1">
    <citation type="submission" date="2024-04" db="EMBL/GenBank/DDBJ databases">
        <authorList>
            <person name="Fracassetti M."/>
        </authorList>
    </citation>
    <scope>NUCLEOTIDE SEQUENCE [LARGE SCALE GENOMIC DNA]</scope>
</reference>
<organism evidence="2 3">
    <name type="scientific">Linum trigynum</name>
    <dbReference type="NCBI Taxonomy" id="586398"/>
    <lineage>
        <taxon>Eukaryota</taxon>
        <taxon>Viridiplantae</taxon>
        <taxon>Streptophyta</taxon>
        <taxon>Embryophyta</taxon>
        <taxon>Tracheophyta</taxon>
        <taxon>Spermatophyta</taxon>
        <taxon>Magnoliopsida</taxon>
        <taxon>eudicotyledons</taxon>
        <taxon>Gunneridae</taxon>
        <taxon>Pentapetalae</taxon>
        <taxon>rosids</taxon>
        <taxon>fabids</taxon>
        <taxon>Malpighiales</taxon>
        <taxon>Linaceae</taxon>
        <taxon>Linum</taxon>
    </lineage>
</organism>
<gene>
    <name evidence="2" type="ORF">LTRI10_LOCUS3941</name>
</gene>
<accession>A0AAV2CJR3</accession>
<evidence type="ECO:0000313" key="3">
    <source>
        <dbReference type="Proteomes" id="UP001497516"/>
    </source>
</evidence>
<feature type="region of interest" description="Disordered" evidence="1">
    <location>
        <begin position="32"/>
        <end position="80"/>
    </location>
</feature>